<sequence length="48" mass="5710">MGRKTQIFQVEWWGIGEKVLYESDEKIYTKDGRNTYRKYDSSFGQLAS</sequence>
<accession>A0A383RIV7</accession>
<proteinExistence type="predicted"/>
<dbReference type="AlphaFoldDB" id="A0A383RIV7"/>
<dbReference type="Proteomes" id="UP000304148">
    <property type="component" value="Chromosome"/>
</dbReference>
<gene>
    <name evidence="1" type="ORF">PBLR_15394</name>
</gene>
<evidence type="ECO:0000313" key="2">
    <source>
        <dbReference type="Proteomes" id="UP000304148"/>
    </source>
</evidence>
<dbReference type="EMBL" id="LS992241">
    <property type="protein sequence ID" value="SYX86968.1"/>
    <property type="molecule type" value="Genomic_DNA"/>
</dbReference>
<organism evidence="1 2">
    <name type="scientific">Paenibacillus alvei</name>
    <name type="common">Bacillus alvei</name>
    <dbReference type="NCBI Taxonomy" id="44250"/>
    <lineage>
        <taxon>Bacteria</taxon>
        <taxon>Bacillati</taxon>
        <taxon>Bacillota</taxon>
        <taxon>Bacilli</taxon>
        <taxon>Bacillales</taxon>
        <taxon>Paenibacillaceae</taxon>
        <taxon>Paenibacillus</taxon>
    </lineage>
</organism>
<name>A0A383RIV7_PAEAL</name>
<evidence type="ECO:0000313" key="1">
    <source>
        <dbReference type="EMBL" id="SYX86968.1"/>
    </source>
</evidence>
<protein>
    <submittedName>
        <fullName evidence="1">Uncharacterized protein</fullName>
    </submittedName>
</protein>
<reference evidence="2" key="1">
    <citation type="submission" date="2018-08" db="EMBL/GenBank/DDBJ databases">
        <authorList>
            <person name="Chevrot R."/>
        </authorList>
    </citation>
    <scope>NUCLEOTIDE SEQUENCE [LARGE SCALE GENOMIC DNA]</scope>
</reference>